<dbReference type="AlphaFoldDB" id="A0A8D8RNY9"/>
<sequence length="128" mass="14848">MIMRNLTSKLKLTPQDKSTVLFPKKLNCLWHDYNKDKCSFYLINPARRTTMVGIEHCISGFPHFTSFTHTREIKNPRGRKNVSLTFGFLIQNDLLTSNFCVRCIQAGCIYARVRYDSKGYYPKSQEGS</sequence>
<reference evidence="1" key="1">
    <citation type="submission" date="2021-05" db="EMBL/GenBank/DDBJ databases">
        <authorList>
            <person name="Alioto T."/>
            <person name="Alioto T."/>
            <person name="Gomez Garrido J."/>
        </authorList>
    </citation>
    <scope>NUCLEOTIDE SEQUENCE</scope>
</reference>
<organism evidence="1">
    <name type="scientific">Cacopsylla melanoneura</name>
    <dbReference type="NCBI Taxonomy" id="428564"/>
    <lineage>
        <taxon>Eukaryota</taxon>
        <taxon>Metazoa</taxon>
        <taxon>Ecdysozoa</taxon>
        <taxon>Arthropoda</taxon>
        <taxon>Hexapoda</taxon>
        <taxon>Insecta</taxon>
        <taxon>Pterygota</taxon>
        <taxon>Neoptera</taxon>
        <taxon>Paraneoptera</taxon>
        <taxon>Hemiptera</taxon>
        <taxon>Sternorrhyncha</taxon>
        <taxon>Psylloidea</taxon>
        <taxon>Psyllidae</taxon>
        <taxon>Psyllinae</taxon>
        <taxon>Cacopsylla</taxon>
    </lineage>
</organism>
<protein>
    <submittedName>
        <fullName evidence="1">Uncharacterized protein</fullName>
    </submittedName>
</protein>
<dbReference type="EMBL" id="HBUF01179622">
    <property type="protein sequence ID" value="CAG6654938.1"/>
    <property type="molecule type" value="Transcribed_RNA"/>
</dbReference>
<evidence type="ECO:0000313" key="1">
    <source>
        <dbReference type="EMBL" id="CAG6654938.1"/>
    </source>
</evidence>
<proteinExistence type="predicted"/>
<accession>A0A8D8RNY9</accession>
<name>A0A8D8RNY9_9HEMI</name>